<feature type="region of interest" description="Disordered" evidence="7">
    <location>
        <begin position="925"/>
        <end position="1004"/>
    </location>
</feature>
<feature type="domain" description="PAC" evidence="10">
    <location>
        <begin position="514"/>
        <end position="566"/>
    </location>
</feature>
<proteinExistence type="predicted"/>
<dbReference type="PROSITE" id="PS50113">
    <property type="entry name" value="PAC"/>
    <property type="match status" value="2"/>
</dbReference>
<feature type="region of interest" description="Disordered" evidence="7">
    <location>
        <begin position="289"/>
        <end position="312"/>
    </location>
</feature>
<dbReference type="Gene3D" id="1.10.287.130">
    <property type="match status" value="1"/>
</dbReference>
<dbReference type="EC" id="2.7.13.3" evidence="2"/>
<keyword evidence="12" id="KW-1185">Reference proteome</keyword>
<feature type="domain" description="PAC" evidence="10">
    <location>
        <begin position="269"/>
        <end position="337"/>
    </location>
</feature>
<dbReference type="PRINTS" id="PR00344">
    <property type="entry name" value="BCTRLSENSOR"/>
</dbReference>
<evidence type="ECO:0000256" key="4">
    <source>
        <dbReference type="ARBA" id="ARBA00022679"/>
    </source>
</evidence>
<dbReference type="SMART" id="SM00065">
    <property type="entry name" value="GAF"/>
    <property type="match status" value="1"/>
</dbReference>
<organism evidence="11 12">
    <name type="scientific">Natronoglomus mannanivorans</name>
    <dbReference type="NCBI Taxonomy" id="2979990"/>
    <lineage>
        <taxon>Archaea</taxon>
        <taxon>Methanobacteriati</taxon>
        <taxon>Methanobacteriota</taxon>
        <taxon>Stenosarchaea group</taxon>
        <taxon>Halobacteria</taxon>
        <taxon>Halobacteriales</taxon>
        <taxon>Natrialbaceae</taxon>
        <taxon>Natronoglomus</taxon>
    </lineage>
</organism>
<accession>A0ABT2QCK9</accession>
<dbReference type="EMBL" id="JAOPKB010000003">
    <property type="protein sequence ID" value="MCU4972667.1"/>
    <property type="molecule type" value="Genomic_DNA"/>
</dbReference>
<evidence type="ECO:0000259" key="10">
    <source>
        <dbReference type="PROSITE" id="PS50113"/>
    </source>
</evidence>
<dbReference type="InterPro" id="IPR003661">
    <property type="entry name" value="HisK_dim/P_dom"/>
</dbReference>
<evidence type="ECO:0000313" key="11">
    <source>
        <dbReference type="EMBL" id="MCU4972667.1"/>
    </source>
</evidence>
<feature type="domain" description="Histidine kinase" evidence="8">
    <location>
        <begin position="705"/>
        <end position="930"/>
    </location>
</feature>
<dbReference type="Gene3D" id="3.30.450.20">
    <property type="entry name" value="PAS domain"/>
    <property type="match status" value="4"/>
</dbReference>
<dbReference type="SMART" id="SM00388">
    <property type="entry name" value="HisKA"/>
    <property type="match status" value="1"/>
</dbReference>
<evidence type="ECO:0000256" key="3">
    <source>
        <dbReference type="ARBA" id="ARBA00022553"/>
    </source>
</evidence>
<dbReference type="InterPro" id="IPR035965">
    <property type="entry name" value="PAS-like_dom_sf"/>
</dbReference>
<dbReference type="InterPro" id="IPR029016">
    <property type="entry name" value="GAF-like_dom_sf"/>
</dbReference>
<dbReference type="Pfam" id="PF08448">
    <property type="entry name" value="PAS_4"/>
    <property type="match status" value="2"/>
</dbReference>
<feature type="coiled-coil region" evidence="6">
    <location>
        <begin position="675"/>
        <end position="702"/>
    </location>
</feature>
<evidence type="ECO:0000313" key="12">
    <source>
        <dbReference type="Proteomes" id="UP001320972"/>
    </source>
</evidence>
<dbReference type="SUPFAM" id="SSF47384">
    <property type="entry name" value="Homodimeric domain of signal transducing histidine kinase"/>
    <property type="match status" value="1"/>
</dbReference>
<dbReference type="Gene3D" id="3.30.565.10">
    <property type="entry name" value="Histidine kinase-like ATPase, C-terminal domain"/>
    <property type="match status" value="1"/>
</dbReference>
<reference evidence="11 12" key="1">
    <citation type="submission" date="2022-09" db="EMBL/GenBank/DDBJ databases">
        <title>Enrichment on poylsaccharides allowed isolation of novel metabolic and taxonomic groups of Haloarchaea.</title>
        <authorList>
            <person name="Sorokin D.Y."/>
            <person name="Elcheninov A.G."/>
            <person name="Khizhniak T.V."/>
            <person name="Kolganova T.V."/>
            <person name="Kublanov I.V."/>
        </authorList>
    </citation>
    <scope>NUCLEOTIDE SEQUENCE [LARGE SCALE GENOMIC DNA]</scope>
    <source>
        <strain evidence="11 12">AArc-m2/3/4</strain>
    </source>
</reference>
<evidence type="ECO:0000256" key="5">
    <source>
        <dbReference type="ARBA" id="ARBA00022777"/>
    </source>
</evidence>
<dbReference type="SMART" id="SM00387">
    <property type="entry name" value="HATPase_c"/>
    <property type="match status" value="1"/>
</dbReference>
<dbReference type="PROSITE" id="PS50109">
    <property type="entry name" value="HIS_KIN"/>
    <property type="match status" value="1"/>
</dbReference>
<dbReference type="SUPFAM" id="SSF55781">
    <property type="entry name" value="GAF domain-like"/>
    <property type="match status" value="1"/>
</dbReference>
<feature type="compositionally biased region" description="Basic and acidic residues" evidence="7">
    <location>
        <begin position="942"/>
        <end position="967"/>
    </location>
</feature>
<dbReference type="SUPFAM" id="SSF55785">
    <property type="entry name" value="PYP-like sensor domain (PAS domain)"/>
    <property type="match status" value="4"/>
</dbReference>
<dbReference type="CDD" id="cd00082">
    <property type="entry name" value="HisKA"/>
    <property type="match status" value="1"/>
</dbReference>
<dbReference type="InterPro" id="IPR013656">
    <property type="entry name" value="PAS_4"/>
</dbReference>
<dbReference type="InterPro" id="IPR036890">
    <property type="entry name" value="HATPase_C_sf"/>
</dbReference>
<dbReference type="InterPro" id="IPR000014">
    <property type="entry name" value="PAS"/>
</dbReference>
<feature type="compositionally biased region" description="Acidic residues" evidence="7">
    <location>
        <begin position="969"/>
        <end position="991"/>
    </location>
</feature>
<sequence length="1004" mass="111367">MATSDHTAELDARVRQQEVVAEIGQRALKLPGESGDENETLDRLLTDAVDAVGDALSSDYAVVLERCPTGEEFLFRQGVGWPSEVVGTQTIAADRQTLPGYTLAAGEPVVVENLETDARVSDFGVLREYGVVSGVTVGIGSAEDPWGAFGVYATAERTFTEHDVSFVRNVAGLLTAAIENEQAGQQIREAETVTDRIVETSPVGIVVVDTDGEVSFVNERAEALLGRPRAEFLTFAADDPRWQRANDGRSGVDGGLPFERVVGTGEPVFDVELTVSRPGGEQVYLSVDGAPLRDGDVADDSETASDPNTDADRTVTGVVFTLEDVTDRKRLESELETTFDRITDAFFGLDSTWNFTYVNEQAATLIAPDGRELVGKNIWEEFPEAVDSTFETEYRTAMENQETTSFEAYYPAPLDSWFEVNAYPSESGLSVYFRDITDRKEREWELEEYEEVIEAVNDGIYVLDEEGRFTMVNDAYTELTGYSREELLGSHSSIVVDEDVQRQARERANDPTTSALEAEVETAAGERVPVEATVTTLTAGETTGEERIGVVRDITERKRNRRKLEESERRYRTLVEHFPNGAVGLFDEELQYTVVGGEMLDEVGVETEAVVGTTIWERYPEAFAARLEPKFRAALAGETNSFEFEYHDRHWHAYTVPVEDRTGEVFAGLIMLQDVTEQRRNRRKLEETVRKLEASNERLEQFAYAASHDLQEPLRMVSSYLRLIERRYGDELDEDGEEFLAFAVDGADRMRKMIDGLLTYSRIETQGAPFEPVDLDDVLENVISDLQIRIAETNAEIVVDGERNGEAKRESLPRVHGDPNQLRQLFQNLLSNAITYVEDGPPRIRVSTEKRETTWVIAIQDNGIGIDTDTDDAERIFDVFHRLHGLEEYSGAGIGLALCQRIVERHGGEIWVDSEPGAGATFSVTLPAVDEDRDGDEGANGDGDRDRDEGANGDGDRDRETKAKTNIDADTDTETTGDADAVRDDDGDGDGAVDRDVSAEDDNE</sequence>
<keyword evidence="4" id="KW-0808">Transferase</keyword>
<dbReference type="PROSITE" id="PS50112">
    <property type="entry name" value="PAS"/>
    <property type="match status" value="3"/>
</dbReference>
<dbReference type="InterPro" id="IPR003018">
    <property type="entry name" value="GAF"/>
</dbReference>
<dbReference type="InterPro" id="IPR000700">
    <property type="entry name" value="PAS-assoc_C"/>
</dbReference>
<dbReference type="InterPro" id="IPR005467">
    <property type="entry name" value="His_kinase_dom"/>
</dbReference>
<dbReference type="Pfam" id="PF00989">
    <property type="entry name" value="PAS"/>
    <property type="match status" value="2"/>
</dbReference>
<keyword evidence="5" id="KW-0418">Kinase</keyword>
<dbReference type="PANTHER" id="PTHR43304:SF1">
    <property type="entry name" value="PAC DOMAIN-CONTAINING PROTEIN"/>
    <property type="match status" value="1"/>
</dbReference>
<dbReference type="SMART" id="SM00091">
    <property type="entry name" value="PAS"/>
    <property type="match status" value="4"/>
</dbReference>
<name>A0ABT2QCK9_9EURY</name>
<dbReference type="Pfam" id="PF00512">
    <property type="entry name" value="HisKA"/>
    <property type="match status" value="1"/>
</dbReference>
<dbReference type="InterPro" id="IPR004358">
    <property type="entry name" value="Sig_transdc_His_kin-like_C"/>
</dbReference>
<evidence type="ECO:0000256" key="6">
    <source>
        <dbReference type="SAM" id="Coils"/>
    </source>
</evidence>
<dbReference type="Pfam" id="PF02518">
    <property type="entry name" value="HATPase_c"/>
    <property type="match status" value="1"/>
</dbReference>
<dbReference type="Pfam" id="PF01590">
    <property type="entry name" value="GAF"/>
    <property type="match status" value="1"/>
</dbReference>
<evidence type="ECO:0000259" key="9">
    <source>
        <dbReference type="PROSITE" id="PS50112"/>
    </source>
</evidence>
<protein>
    <recommendedName>
        <fullName evidence="2">histidine kinase</fullName>
        <ecNumber evidence="2">2.7.13.3</ecNumber>
    </recommendedName>
</protein>
<evidence type="ECO:0000256" key="7">
    <source>
        <dbReference type="SAM" id="MobiDB-lite"/>
    </source>
</evidence>
<feature type="compositionally biased region" description="Acidic residues" evidence="7">
    <location>
        <begin position="929"/>
        <end position="939"/>
    </location>
</feature>
<dbReference type="NCBIfam" id="TIGR00229">
    <property type="entry name" value="sensory_box"/>
    <property type="match status" value="2"/>
</dbReference>
<comment type="caution">
    <text evidence="11">The sequence shown here is derived from an EMBL/GenBank/DDBJ whole genome shotgun (WGS) entry which is preliminary data.</text>
</comment>
<dbReference type="Proteomes" id="UP001320972">
    <property type="component" value="Unassembled WGS sequence"/>
</dbReference>
<feature type="domain" description="PAS" evidence="9">
    <location>
        <begin position="331"/>
        <end position="401"/>
    </location>
</feature>
<evidence type="ECO:0000259" key="8">
    <source>
        <dbReference type="PROSITE" id="PS50109"/>
    </source>
</evidence>
<dbReference type="InterPro" id="IPR052162">
    <property type="entry name" value="Sensor_kinase/Photoreceptor"/>
</dbReference>
<dbReference type="InterPro" id="IPR036097">
    <property type="entry name" value="HisK_dim/P_sf"/>
</dbReference>
<evidence type="ECO:0000256" key="1">
    <source>
        <dbReference type="ARBA" id="ARBA00000085"/>
    </source>
</evidence>
<dbReference type="PANTHER" id="PTHR43304">
    <property type="entry name" value="PHYTOCHROME-LIKE PROTEIN CPH1"/>
    <property type="match status" value="1"/>
</dbReference>
<dbReference type="InterPro" id="IPR003594">
    <property type="entry name" value="HATPase_dom"/>
</dbReference>
<dbReference type="RefSeq" id="WP_338007488.1">
    <property type="nucleotide sequence ID" value="NZ_JAOPKB010000003.1"/>
</dbReference>
<gene>
    <name evidence="11" type="ORF">OB955_07935</name>
</gene>
<comment type="catalytic activity">
    <reaction evidence="1">
        <text>ATP + protein L-histidine = ADP + protein N-phospho-L-histidine.</text>
        <dbReference type="EC" id="2.7.13.3"/>
    </reaction>
</comment>
<dbReference type="Gene3D" id="3.30.450.40">
    <property type="match status" value="1"/>
</dbReference>
<dbReference type="CDD" id="cd00130">
    <property type="entry name" value="PAS"/>
    <property type="match status" value="3"/>
</dbReference>
<dbReference type="InterPro" id="IPR013767">
    <property type="entry name" value="PAS_fold"/>
</dbReference>
<keyword evidence="3" id="KW-0597">Phosphoprotein</keyword>
<evidence type="ECO:0000256" key="2">
    <source>
        <dbReference type="ARBA" id="ARBA00012438"/>
    </source>
</evidence>
<keyword evidence="6" id="KW-0175">Coiled coil</keyword>
<feature type="domain" description="PAS" evidence="9">
    <location>
        <begin position="445"/>
        <end position="519"/>
    </location>
</feature>
<feature type="domain" description="PAS" evidence="9">
    <location>
        <begin position="190"/>
        <end position="233"/>
    </location>
</feature>
<dbReference type="SUPFAM" id="SSF55874">
    <property type="entry name" value="ATPase domain of HSP90 chaperone/DNA topoisomerase II/histidine kinase"/>
    <property type="match status" value="1"/>
</dbReference>